<feature type="region of interest" description="Disordered" evidence="1">
    <location>
        <begin position="1"/>
        <end position="21"/>
    </location>
</feature>
<evidence type="ECO:0000313" key="2">
    <source>
        <dbReference type="EMBL" id="CRK93408.1"/>
    </source>
</evidence>
<reference evidence="2 3" key="1">
    <citation type="submission" date="2015-04" db="EMBL/GenBank/DDBJ databases">
        <authorList>
            <person name="Syromyatnikov M.Y."/>
            <person name="Popov V.N."/>
        </authorList>
    </citation>
    <scope>NUCLEOTIDE SEQUENCE [LARGE SCALE GENOMIC DNA]</scope>
</reference>
<organism evidence="2 3">
    <name type="scientific">Clunio marinus</name>
    <dbReference type="NCBI Taxonomy" id="568069"/>
    <lineage>
        <taxon>Eukaryota</taxon>
        <taxon>Metazoa</taxon>
        <taxon>Ecdysozoa</taxon>
        <taxon>Arthropoda</taxon>
        <taxon>Hexapoda</taxon>
        <taxon>Insecta</taxon>
        <taxon>Pterygota</taxon>
        <taxon>Neoptera</taxon>
        <taxon>Endopterygota</taxon>
        <taxon>Diptera</taxon>
        <taxon>Nematocera</taxon>
        <taxon>Chironomoidea</taxon>
        <taxon>Chironomidae</taxon>
        <taxon>Clunio</taxon>
    </lineage>
</organism>
<dbReference type="AlphaFoldDB" id="A0A1J1HZ79"/>
<evidence type="ECO:0000313" key="3">
    <source>
        <dbReference type="Proteomes" id="UP000183832"/>
    </source>
</evidence>
<evidence type="ECO:0000256" key="1">
    <source>
        <dbReference type="SAM" id="MobiDB-lite"/>
    </source>
</evidence>
<protein>
    <submittedName>
        <fullName evidence="2">CLUMA_CG006944, isoform A</fullName>
    </submittedName>
</protein>
<keyword evidence="3" id="KW-1185">Reference proteome</keyword>
<name>A0A1J1HZ79_9DIPT</name>
<sequence>MKSLHETMRMTSPGHRGDNPERNILIQTLRQEILISTEKKEENERMTLKLFLYFFRFPSLSSYNKHTRFISMNDGVEKEEKEETRTPSDKYLLQFRLRGFTMQTQKSCSDCDKRRSKLRCFIHALLIEL</sequence>
<proteinExistence type="predicted"/>
<accession>A0A1J1HZ79</accession>
<gene>
    <name evidence="2" type="ORF">CLUMA_CG006944</name>
</gene>
<dbReference type="EMBL" id="CVRI01000037">
    <property type="protein sequence ID" value="CRK93408.1"/>
    <property type="molecule type" value="Genomic_DNA"/>
</dbReference>
<dbReference type="Proteomes" id="UP000183832">
    <property type="component" value="Unassembled WGS sequence"/>
</dbReference>